<dbReference type="GO" id="GO:0044325">
    <property type="term" value="F:transmembrane transporter binding"/>
    <property type="evidence" value="ECO:0007669"/>
    <property type="project" value="TreeGrafter"/>
</dbReference>
<feature type="domain" description="Nephrocystin 3-like N-terminal" evidence="3">
    <location>
        <begin position="367"/>
        <end position="533"/>
    </location>
</feature>
<organism evidence="5 6">
    <name type="scientific">Acropora cervicornis</name>
    <name type="common">Staghorn coral</name>
    <dbReference type="NCBI Taxonomy" id="6130"/>
    <lineage>
        <taxon>Eukaryota</taxon>
        <taxon>Metazoa</taxon>
        <taxon>Cnidaria</taxon>
        <taxon>Anthozoa</taxon>
        <taxon>Hexacorallia</taxon>
        <taxon>Scleractinia</taxon>
        <taxon>Astrocoeniina</taxon>
        <taxon>Acroporidae</taxon>
        <taxon>Acropora</taxon>
    </lineage>
</organism>
<dbReference type="PANTHER" id="PTHR24133:SF33">
    <property type="entry name" value="ANKYRIN, ISOFORM B"/>
    <property type="match status" value="1"/>
</dbReference>
<dbReference type="InterPro" id="IPR027417">
    <property type="entry name" value="P-loop_NTPase"/>
</dbReference>
<evidence type="ECO:0000313" key="5">
    <source>
        <dbReference type="EMBL" id="KAK2566009.1"/>
    </source>
</evidence>
<dbReference type="InterPro" id="IPR036770">
    <property type="entry name" value="Ankyrin_rpt-contain_sf"/>
</dbReference>
<evidence type="ECO:0000256" key="1">
    <source>
        <dbReference type="ARBA" id="ARBA00022737"/>
    </source>
</evidence>
<dbReference type="GO" id="GO:0008093">
    <property type="term" value="F:cytoskeletal anchor activity"/>
    <property type="evidence" value="ECO:0007669"/>
    <property type="project" value="TreeGrafter"/>
</dbReference>
<dbReference type="InterPro" id="IPR052391">
    <property type="entry name" value="E3_Ligase-Neurotoxin"/>
</dbReference>
<keyword evidence="1" id="KW-0677">Repeat</keyword>
<feature type="repeat" description="ANK" evidence="2">
    <location>
        <begin position="796"/>
        <end position="828"/>
    </location>
</feature>
<dbReference type="GO" id="GO:0043005">
    <property type="term" value="C:neuron projection"/>
    <property type="evidence" value="ECO:0007669"/>
    <property type="project" value="TreeGrafter"/>
</dbReference>
<dbReference type="SUPFAM" id="SSF48403">
    <property type="entry name" value="Ankyrin repeat"/>
    <property type="match status" value="3"/>
</dbReference>
<dbReference type="PRINTS" id="PR01415">
    <property type="entry name" value="ANKYRIN"/>
</dbReference>
<dbReference type="Pfam" id="PF15112">
    <property type="entry name" value="DUF4559"/>
    <property type="match status" value="1"/>
</dbReference>
<dbReference type="Pfam" id="PF25521">
    <property type="entry name" value="WHD_TANC1"/>
    <property type="match status" value="1"/>
</dbReference>
<dbReference type="Proteomes" id="UP001249851">
    <property type="component" value="Unassembled WGS sequence"/>
</dbReference>
<feature type="repeat" description="ANK" evidence="2">
    <location>
        <begin position="916"/>
        <end position="948"/>
    </location>
</feature>
<keyword evidence="6" id="KW-1185">Reference proteome</keyword>
<dbReference type="GO" id="GO:0005886">
    <property type="term" value="C:plasma membrane"/>
    <property type="evidence" value="ECO:0007669"/>
    <property type="project" value="TreeGrafter"/>
</dbReference>
<dbReference type="Gene3D" id="3.40.50.300">
    <property type="entry name" value="P-loop containing nucleotide triphosphate hydrolases"/>
    <property type="match status" value="1"/>
</dbReference>
<accession>A0AAD9QR76</accession>
<dbReference type="PROSITE" id="PS50088">
    <property type="entry name" value="ANK_REPEAT"/>
    <property type="match status" value="6"/>
</dbReference>
<dbReference type="InterPro" id="IPR027897">
    <property type="entry name" value="DUF4559"/>
</dbReference>
<keyword evidence="2" id="KW-0040">ANK repeat</keyword>
<gene>
    <name evidence="5" type="ORF">P5673_010331</name>
</gene>
<dbReference type="Pfam" id="PF12796">
    <property type="entry name" value="Ank_2"/>
    <property type="match status" value="3"/>
</dbReference>
<reference evidence="5" key="1">
    <citation type="journal article" date="2023" name="G3 (Bethesda)">
        <title>Whole genome assembly and annotation of the endangered Caribbean coral Acropora cervicornis.</title>
        <authorList>
            <person name="Selwyn J.D."/>
            <person name="Vollmer S.V."/>
        </authorList>
    </citation>
    <scope>NUCLEOTIDE SEQUENCE</scope>
    <source>
        <strain evidence="5">K2</strain>
    </source>
</reference>
<dbReference type="SMART" id="SM00248">
    <property type="entry name" value="ANK"/>
    <property type="match status" value="12"/>
</dbReference>
<evidence type="ECO:0000256" key="2">
    <source>
        <dbReference type="PROSITE-ProRule" id="PRU00023"/>
    </source>
</evidence>
<dbReference type="PROSITE" id="PS50297">
    <property type="entry name" value="ANK_REP_REGION"/>
    <property type="match status" value="4"/>
</dbReference>
<protein>
    <submittedName>
        <fullName evidence="5">Ankyrin repeat domain-containing protein 50</fullName>
    </submittedName>
</protein>
<dbReference type="InterPro" id="IPR002110">
    <property type="entry name" value="Ankyrin_rpt"/>
</dbReference>
<sequence>MTSSSPSMGTADQLAKPEYRNWLALGHALTTELSRGLRSFVRRQTETFYNNVKANLAPFTPCSCVFVSKRRPNQYHDMGICNWAKILQSHHQCCKPNWKQSDSSKWIDPLLGPWEIAKLYLPDLGGHAIISVEDMDITNLLNLMYWCTHFSVPQDLIKDVREVRNKKWVHVTSLELNDADKQIAFDAIENLLKDPSLAHEPNALNALKEIIKLKSVSDLHSMEAKVLADFREIINTKLANLTEKSERNEEQQIELKHGQEMLKKELVDRNPRKLEGYGFLNSTILILGTICWAPSWVLSENLKGTRKKDAAKWLVLLFLFHCCIVLDDSSIKEGCTMQEYDDPWNLKFFDFTDFIISSREDFAGRQWLCEEMEEALMLSDKWGVLLTGNPGSGKSAFLSHLLCSRTSSPVVHSRILAHHFCMHFDKKTQDGVSFVRNLANMIAKEFSEYRQRILDDVFTRRVLYTDCSQDPEWCFEYAILRPLKKIRPQPRDSWYILVDALDECFNEKGEVVNILKSKARRLPKWLKLIVSSRNVSTVIAGLEGLQRIELRSDSKENLEDIDTYLSLKMFSLKESVVEMLKRSLSIRDNDAPTQIMVSTLAKKGEGDFQYVKVVLDLWLTSGGNINWETFPKTLESTYQLYFERKYATPESFRPLREIFEVLVAAYTPLSIKEMHSMFRLDNPTVDLEYDIMPKLSQVSLFSWHGSEGDRIRIHHASLAEWLTSDANKGKVFYVKKQNGHNRLAKYYLKQAEESILNPNEAFRLASHVVEGGLDKALEDKFLSVPSENINSTDHFSQSTALHLSARASNANVTELLLRHFSDVECLDNNRRAPSFIAAAVGNVRNLMALFDRGANLHLTTAYLDAEITFRSKDPVEDCKKKKCGFSLLYAAAQKGNLDVVEFLLQQNISISKTSGSNNTAMQLAAENGHLEVVEMLRNAGGIPDALSLHHSAFNGHKLVVKYLLDVGVRDTCIQGTPRHIAVTDEDNKELNVYVYDNYHLRARETALHAAVRREHPSVIEVLLLEDRNAINCTNFAGRFPQHEAVYLNKYNSLEALLQSGANASIQCHSRTPSALSQSQTPLPEPLQQDGCPCGFSPLHLAAKYGYHSVAYLLLKYGADPNMGDCNGSTPLHIASCHGMSAIISLLVDNGADIDAKSLNGSTPLHSAAVCLAKGSIELLFDLGCNYLTADKEGMSALHYTVKDVEVIGKEYFIDLYARKPKDLIEEIIGTPNVIETMNKLNVQYPWLNTLVELIFATLRKTTASGSISFLGMEDEKNETVFDKSEEKTKQWSILVGTKGIGGFSLALTPLAFAYDITRSENIIKHFPSHLIKPDLIPKSLKSVMRKGFTFIFTTINCSLLVDAVRLQLVHEANTVLRAGVNVNCFDYRSGLTPLTMYLHTGGRHMSKVLAKHNLNVQITCGDPLKFSVLHMASYHKLHYLHYVYQFLMGADNWEDYLKTEDAIFDYLIQSYEERNNSEGVTETVRNGNGPLTQAILSHTNGSKVIDDCFDNEGFNSFHRAAQGANVVAIRKFLSLGANKSLESENGFSPLWLSVLYAVKYRLYLNFVRVGLLTSLEIELASLTALEILNHGLHSEAFDVGCNESHPDLTLYHVAASRGMWKLILRLFSSKEVTGIDVNCPNKHGITPMYLAKFMGGDSCEDHSPWCKVVDVIKSYGGTLQYPTMEAEYFLIFNVLFGKNPSPLSLELSDEEIMSLEEKCGRHECEQYKISNNDLFRTSDEIDKIYNEYSQIMGCPAELPHMESMFFVLGRKLRDLDFRFSDIRNNFIRFLNKEIERSRGLLHNVTRHRVEPLCRGRKWPKSCGSESCKLVIADDMCPEFEWVDLESTVHDFYRRYKENFDLLLEHSNEVKSSLPLRGRLPRFLEQMNFALHSYGLTLNCDWQAVAAKYIQLSFQVRNLNFWRECLRETSAVPSVSDFASERVQKVILQSSEESRQLMLKLTSRKPMEEFSCLQILSFRKPPL</sequence>
<feature type="repeat" description="ANK" evidence="2">
    <location>
        <begin position="1093"/>
        <end position="1125"/>
    </location>
</feature>
<evidence type="ECO:0000259" key="4">
    <source>
        <dbReference type="Pfam" id="PF25521"/>
    </source>
</evidence>
<dbReference type="EMBL" id="JARQWQ010000018">
    <property type="protein sequence ID" value="KAK2566009.1"/>
    <property type="molecule type" value="Genomic_DNA"/>
</dbReference>
<feature type="repeat" description="ANK" evidence="2">
    <location>
        <begin position="883"/>
        <end position="915"/>
    </location>
</feature>
<evidence type="ECO:0000313" key="6">
    <source>
        <dbReference type="Proteomes" id="UP001249851"/>
    </source>
</evidence>
<dbReference type="InterPro" id="IPR058056">
    <property type="entry name" value="WH_TANC1/2"/>
</dbReference>
<dbReference type="PANTHER" id="PTHR24133">
    <property type="entry name" value="ANKYRIN DOMAIN-CONTAINING"/>
    <property type="match status" value="1"/>
</dbReference>
<feature type="domain" description="TANC1/2-like winged helix" evidence="4">
    <location>
        <begin position="647"/>
        <end position="781"/>
    </location>
</feature>
<dbReference type="Pfam" id="PF24883">
    <property type="entry name" value="NPHP3_N"/>
    <property type="match status" value="1"/>
</dbReference>
<feature type="repeat" description="ANK" evidence="2">
    <location>
        <begin position="1126"/>
        <end position="1158"/>
    </location>
</feature>
<proteinExistence type="predicted"/>
<reference evidence="5" key="2">
    <citation type="journal article" date="2023" name="Science">
        <title>Genomic signatures of disease resistance in endangered staghorn corals.</title>
        <authorList>
            <person name="Vollmer S.V."/>
            <person name="Selwyn J.D."/>
            <person name="Despard B.A."/>
            <person name="Roesel C.L."/>
        </authorList>
    </citation>
    <scope>NUCLEOTIDE SEQUENCE</scope>
    <source>
        <strain evidence="5">K2</strain>
    </source>
</reference>
<comment type="caution">
    <text evidence="5">The sequence shown here is derived from an EMBL/GenBank/DDBJ whole genome shotgun (WGS) entry which is preliminary data.</text>
</comment>
<name>A0AAD9QR76_ACRCE</name>
<dbReference type="SUPFAM" id="SSF52540">
    <property type="entry name" value="P-loop containing nucleoside triphosphate hydrolases"/>
    <property type="match status" value="1"/>
</dbReference>
<dbReference type="GO" id="GO:0072659">
    <property type="term" value="P:protein localization to plasma membrane"/>
    <property type="evidence" value="ECO:0007669"/>
    <property type="project" value="TreeGrafter"/>
</dbReference>
<feature type="repeat" description="ANK" evidence="2">
    <location>
        <begin position="1159"/>
        <end position="1191"/>
    </location>
</feature>
<evidence type="ECO:0000259" key="3">
    <source>
        <dbReference type="Pfam" id="PF24883"/>
    </source>
</evidence>
<dbReference type="InterPro" id="IPR056884">
    <property type="entry name" value="NPHP3-like_N"/>
</dbReference>
<dbReference type="GO" id="GO:0030507">
    <property type="term" value="F:spectrin binding"/>
    <property type="evidence" value="ECO:0007669"/>
    <property type="project" value="TreeGrafter"/>
</dbReference>
<dbReference type="Gene3D" id="1.25.40.20">
    <property type="entry name" value="Ankyrin repeat-containing domain"/>
    <property type="match status" value="5"/>
</dbReference>